<dbReference type="EMBL" id="FMJY01000002">
    <property type="protein sequence ID" value="SCO80702.1"/>
    <property type="molecule type" value="Genomic_DNA"/>
</dbReference>
<dbReference type="OrthoDB" id="5084141at2759"/>
<sequence length="127" mass="14233">MKVRFIGTKIQDSAMQRRHALQANYTRNHRKRQKIREGTTAINHQGEPLSDASVVENEAPGPEGDSSLENEEIKENGTFACENLTISIQEVDDSTISPTEVDPYYEEEIVNTSPIAPVRASFWQNGT</sequence>
<evidence type="ECO:0000313" key="2">
    <source>
        <dbReference type="EMBL" id="SCO80702.1"/>
    </source>
</evidence>
<reference evidence="3" key="1">
    <citation type="submission" date="2016-09" db="EMBL/GenBank/DDBJ databases">
        <authorList>
            <person name="Guldener U."/>
        </authorList>
    </citation>
    <scope>NUCLEOTIDE SEQUENCE [LARGE SCALE GENOMIC DNA]</scope>
    <source>
        <strain evidence="3">V64-1</strain>
    </source>
</reference>
<dbReference type="AlphaFoldDB" id="A0A2H3SWB5"/>
<evidence type="ECO:0000256" key="1">
    <source>
        <dbReference type="SAM" id="MobiDB-lite"/>
    </source>
</evidence>
<accession>A0A2H3SWB5</accession>
<organism evidence="2 3">
    <name type="scientific">Fusarium oxysporum</name>
    <name type="common">Fusarium vascular wilt</name>
    <dbReference type="NCBI Taxonomy" id="5507"/>
    <lineage>
        <taxon>Eukaryota</taxon>
        <taxon>Fungi</taxon>
        <taxon>Dikarya</taxon>
        <taxon>Ascomycota</taxon>
        <taxon>Pezizomycotina</taxon>
        <taxon>Sordariomycetes</taxon>
        <taxon>Hypocreomycetidae</taxon>
        <taxon>Hypocreales</taxon>
        <taxon>Nectriaceae</taxon>
        <taxon>Fusarium</taxon>
        <taxon>Fusarium oxysporum species complex</taxon>
    </lineage>
</organism>
<name>A0A2H3SWB5_FUSOX</name>
<gene>
    <name evidence="2" type="ORF">FRV6_04915</name>
</gene>
<feature type="region of interest" description="Disordered" evidence="1">
    <location>
        <begin position="24"/>
        <end position="70"/>
    </location>
</feature>
<evidence type="ECO:0000313" key="3">
    <source>
        <dbReference type="Proteomes" id="UP000219369"/>
    </source>
</evidence>
<dbReference type="Proteomes" id="UP000219369">
    <property type="component" value="Unassembled WGS sequence"/>
</dbReference>
<protein>
    <submittedName>
        <fullName evidence="2">Uncharacterized protein</fullName>
    </submittedName>
</protein>
<proteinExistence type="predicted"/>